<reference evidence="3" key="1">
    <citation type="submission" date="2025-08" db="UniProtKB">
        <authorList>
            <consortium name="RefSeq"/>
        </authorList>
    </citation>
    <scope>IDENTIFICATION</scope>
    <source>
        <tissue evidence="3">Muscle</tissue>
    </source>
</reference>
<feature type="compositionally biased region" description="Pro residues" evidence="1">
    <location>
        <begin position="7"/>
        <end position="22"/>
    </location>
</feature>
<keyword evidence="2" id="KW-1185">Reference proteome</keyword>
<name>A0A9W2WAX2_PHYMC</name>
<protein>
    <submittedName>
        <fullName evidence="3">Cyclin-dependent kinase 2-associated protein 2-like</fullName>
    </submittedName>
</protein>
<evidence type="ECO:0000313" key="2">
    <source>
        <dbReference type="Proteomes" id="UP000248484"/>
    </source>
</evidence>
<accession>A0A9W2WAX2</accession>
<sequence length="78" mass="8247">MSYKPIAPAPSSSPGPSAPIPEPEVSHSRLDARAAAPFSPLFNDCGPPSMGYMQAVKPRGARAPVRECLAETERNART</sequence>
<proteinExistence type="predicted"/>
<dbReference type="AlphaFoldDB" id="A0A9W2WAX2"/>
<dbReference type="Proteomes" id="UP000248484">
    <property type="component" value="Chromosome 19"/>
</dbReference>
<dbReference type="KEGG" id="pcad:102990788"/>
<evidence type="ECO:0000313" key="3">
    <source>
        <dbReference type="RefSeq" id="XP_054936312.1"/>
    </source>
</evidence>
<feature type="region of interest" description="Disordered" evidence="1">
    <location>
        <begin position="56"/>
        <end position="78"/>
    </location>
</feature>
<feature type="compositionally biased region" description="Basic and acidic residues" evidence="1">
    <location>
        <begin position="64"/>
        <end position="78"/>
    </location>
</feature>
<evidence type="ECO:0000256" key="1">
    <source>
        <dbReference type="SAM" id="MobiDB-lite"/>
    </source>
</evidence>
<dbReference type="RefSeq" id="XP_054936312.1">
    <property type="nucleotide sequence ID" value="XM_055080337.1"/>
</dbReference>
<gene>
    <name evidence="3" type="primary">LOC102990788</name>
</gene>
<organism evidence="2 3">
    <name type="scientific">Physeter macrocephalus</name>
    <name type="common">Sperm whale</name>
    <name type="synonym">Physeter catodon</name>
    <dbReference type="NCBI Taxonomy" id="9755"/>
    <lineage>
        <taxon>Eukaryota</taxon>
        <taxon>Metazoa</taxon>
        <taxon>Chordata</taxon>
        <taxon>Craniata</taxon>
        <taxon>Vertebrata</taxon>
        <taxon>Euteleostomi</taxon>
        <taxon>Mammalia</taxon>
        <taxon>Eutheria</taxon>
        <taxon>Laurasiatheria</taxon>
        <taxon>Artiodactyla</taxon>
        <taxon>Whippomorpha</taxon>
        <taxon>Cetacea</taxon>
        <taxon>Odontoceti</taxon>
        <taxon>Physeteridae</taxon>
        <taxon>Physeter</taxon>
    </lineage>
</organism>
<dbReference type="GeneID" id="102990788"/>
<feature type="region of interest" description="Disordered" evidence="1">
    <location>
        <begin position="1"/>
        <end position="32"/>
    </location>
</feature>
<dbReference type="OrthoDB" id="9628807at2759"/>